<dbReference type="Proteomes" id="UP000054988">
    <property type="component" value="Unassembled WGS sequence"/>
</dbReference>
<comment type="caution">
    <text evidence="2">The sequence shown here is derived from an EMBL/GenBank/DDBJ whole genome shotgun (WGS) entry which is preliminary data.</text>
</comment>
<gene>
    <name evidence="2" type="ORF">WG66_11146</name>
</gene>
<proteinExistence type="predicted"/>
<dbReference type="AlphaFoldDB" id="A0A0W0FJ00"/>
<organism evidence="2 3">
    <name type="scientific">Moniliophthora roreri</name>
    <name type="common">Frosty pod rot fungus</name>
    <name type="synonym">Monilia roreri</name>
    <dbReference type="NCBI Taxonomy" id="221103"/>
    <lineage>
        <taxon>Eukaryota</taxon>
        <taxon>Fungi</taxon>
        <taxon>Dikarya</taxon>
        <taxon>Basidiomycota</taxon>
        <taxon>Agaricomycotina</taxon>
        <taxon>Agaricomycetes</taxon>
        <taxon>Agaricomycetidae</taxon>
        <taxon>Agaricales</taxon>
        <taxon>Marasmiineae</taxon>
        <taxon>Marasmiaceae</taxon>
        <taxon>Moniliophthora</taxon>
    </lineage>
</organism>
<evidence type="ECO:0000313" key="3">
    <source>
        <dbReference type="Proteomes" id="UP000054988"/>
    </source>
</evidence>
<evidence type="ECO:0000256" key="1">
    <source>
        <dbReference type="SAM" id="MobiDB-lite"/>
    </source>
</evidence>
<accession>A0A0W0FJ00</accession>
<protein>
    <submittedName>
        <fullName evidence="2">Uncharacterized protein</fullName>
    </submittedName>
</protein>
<sequence>MTSAKCNLQSNSTENNPPLKSIYRSESKQAIS</sequence>
<evidence type="ECO:0000313" key="2">
    <source>
        <dbReference type="EMBL" id="KTB36276.1"/>
    </source>
</evidence>
<feature type="compositionally biased region" description="Basic and acidic residues" evidence="1">
    <location>
        <begin position="23"/>
        <end position="32"/>
    </location>
</feature>
<dbReference type="EMBL" id="LATX01001915">
    <property type="protein sequence ID" value="KTB36276.1"/>
    <property type="molecule type" value="Genomic_DNA"/>
</dbReference>
<reference evidence="2 3" key="1">
    <citation type="submission" date="2015-12" db="EMBL/GenBank/DDBJ databases">
        <title>Draft genome sequence of Moniliophthora roreri, the causal agent of frosty pod rot of cacao.</title>
        <authorList>
            <person name="Aime M.C."/>
            <person name="Diaz-Valderrama J.R."/>
            <person name="Kijpornyongpan T."/>
            <person name="Phillips-Mora W."/>
        </authorList>
    </citation>
    <scope>NUCLEOTIDE SEQUENCE [LARGE SCALE GENOMIC DNA]</scope>
    <source>
        <strain evidence="2 3">MCA 2952</strain>
    </source>
</reference>
<feature type="region of interest" description="Disordered" evidence="1">
    <location>
        <begin position="1"/>
        <end position="32"/>
    </location>
</feature>
<feature type="compositionally biased region" description="Polar residues" evidence="1">
    <location>
        <begin position="1"/>
        <end position="18"/>
    </location>
</feature>
<name>A0A0W0FJ00_MONRR</name>